<evidence type="ECO:0000313" key="2">
    <source>
        <dbReference type="Proteomes" id="UP001523262"/>
    </source>
</evidence>
<gene>
    <name evidence="1" type="ORF">NDK43_11510</name>
</gene>
<keyword evidence="2" id="KW-1185">Reference proteome</keyword>
<protein>
    <submittedName>
        <fullName evidence="1">Uncharacterized protein</fullName>
    </submittedName>
</protein>
<organism evidence="1 2">
    <name type="scientific">Neobacillus pocheonensis</name>
    <dbReference type="NCBI Taxonomy" id="363869"/>
    <lineage>
        <taxon>Bacteria</taxon>
        <taxon>Bacillati</taxon>
        <taxon>Bacillota</taxon>
        <taxon>Bacilli</taxon>
        <taxon>Bacillales</taxon>
        <taxon>Bacillaceae</taxon>
        <taxon>Neobacillus</taxon>
    </lineage>
</organism>
<proteinExistence type="predicted"/>
<reference evidence="1 2" key="1">
    <citation type="submission" date="2022-06" db="EMBL/GenBank/DDBJ databases">
        <authorList>
            <person name="Jeon C.O."/>
        </authorList>
    </citation>
    <scope>NUCLEOTIDE SEQUENCE [LARGE SCALE GENOMIC DNA]</scope>
    <source>
        <strain evidence="1 2">KCTC 13943</strain>
    </source>
</reference>
<dbReference type="Proteomes" id="UP001523262">
    <property type="component" value="Unassembled WGS sequence"/>
</dbReference>
<sequence length="55" mass="6336">MAKTVSMSVLSSRDWMTLLDTAKYTVFSTLCDLEFNGRMKTMLKNNSPSEKNRKE</sequence>
<accession>A0ABT0WBI0</accession>
<comment type="caution">
    <text evidence="1">The sequence shown here is derived from an EMBL/GenBank/DDBJ whole genome shotgun (WGS) entry which is preliminary data.</text>
</comment>
<evidence type="ECO:0000313" key="1">
    <source>
        <dbReference type="EMBL" id="MCM2532899.1"/>
    </source>
</evidence>
<dbReference type="EMBL" id="JAMQCR010000001">
    <property type="protein sequence ID" value="MCM2532899.1"/>
    <property type="molecule type" value="Genomic_DNA"/>
</dbReference>
<name>A0ABT0WBI0_9BACI</name>